<evidence type="ECO:0000256" key="4">
    <source>
        <dbReference type="ARBA" id="ARBA00022840"/>
    </source>
</evidence>
<evidence type="ECO:0000259" key="5">
    <source>
        <dbReference type="PROSITE" id="PS50011"/>
    </source>
</evidence>
<dbReference type="SUPFAM" id="SSF56112">
    <property type="entry name" value="Protein kinase-like (PK-like)"/>
    <property type="match status" value="1"/>
</dbReference>
<protein>
    <submittedName>
        <fullName evidence="6">Serine/threonine-protein kinase PK-1</fullName>
        <ecNumber evidence="6">2.7.11.1</ecNumber>
    </submittedName>
</protein>
<evidence type="ECO:0000313" key="6">
    <source>
        <dbReference type="EMBL" id="PRQ06854.1"/>
    </source>
</evidence>
<dbReference type="Pfam" id="PF00069">
    <property type="entry name" value="Pkinase"/>
    <property type="match status" value="1"/>
</dbReference>
<dbReference type="GO" id="GO:0005524">
    <property type="term" value="F:ATP binding"/>
    <property type="evidence" value="ECO:0007669"/>
    <property type="project" value="UniProtKB-KW"/>
</dbReference>
<comment type="caution">
    <text evidence="6">The sequence shown here is derived from an EMBL/GenBank/DDBJ whole genome shotgun (WGS) entry which is preliminary data.</text>
</comment>
<dbReference type="PROSITE" id="PS50011">
    <property type="entry name" value="PROTEIN_KINASE_DOM"/>
    <property type="match status" value="1"/>
</dbReference>
<evidence type="ECO:0000256" key="2">
    <source>
        <dbReference type="ARBA" id="ARBA00022741"/>
    </source>
</evidence>
<dbReference type="InterPro" id="IPR000719">
    <property type="entry name" value="Prot_kinase_dom"/>
</dbReference>
<proteinExistence type="predicted"/>
<gene>
    <name evidence="6" type="primary">spk1_13</name>
    <name evidence="6" type="ORF">ENSA7_33920</name>
</gene>
<dbReference type="EMBL" id="PVNL01000064">
    <property type="protein sequence ID" value="PRQ06854.1"/>
    <property type="molecule type" value="Genomic_DNA"/>
</dbReference>
<dbReference type="AlphaFoldDB" id="A0A2S9YP39"/>
<feature type="domain" description="Protein kinase" evidence="5">
    <location>
        <begin position="27"/>
        <end position="306"/>
    </location>
</feature>
<keyword evidence="3 6" id="KW-0418">Kinase</keyword>
<evidence type="ECO:0000256" key="1">
    <source>
        <dbReference type="ARBA" id="ARBA00022679"/>
    </source>
</evidence>
<dbReference type="GO" id="GO:0004674">
    <property type="term" value="F:protein serine/threonine kinase activity"/>
    <property type="evidence" value="ECO:0007669"/>
    <property type="project" value="UniProtKB-EC"/>
</dbReference>
<dbReference type="Gene3D" id="3.30.200.20">
    <property type="entry name" value="Phosphorylase Kinase, domain 1"/>
    <property type="match status" value="1"/>
</dbReference>
<dbReference type="CDD" id="cd14014">
    <property type="entry name" value="STKc_PknB_like"/>
    <property type="match status" value="1"/>
</dbReference>
<dbReference type="PROSITE" id="PS00108">
    <property type="entry name" value="PROTEIN_KINASE_ST"/>
    <property type="match status" value="1"/>
</dbReference>
<dbReference type="PANTHER" id="PTHR43289">
    <property type="entry name" value="MITOGEN-ACTIVATED PROTEIN KINASE KINASE KINASE 20-RELATED"/>
    <property type="match status" value="1"/>
</dbReference>
<accession>A0A2S9YP39</accession>
<dbReference type="EC" id="2.7.11.1" evidence="6"/>
<dbReference type="PANTHER" id="PTHR43289:SF6">
    <property type="entry name" value="SERINE_THREONINE-PROTEIN KINASE NEKL-3"/>
    <property type="match status" value="1"/>
</dbReference>
<dbReference type="Proteomes" id="UP000238823">
    <property type="component" value="Unassembled WGS sequence"/>
</dbReference>
<sequence length="323" mass="35912">MPRMAGADDSDGQAGHKRELPSAIGRFEVRSLAGIGGTSIIYSAWDSEYQRPVAIKLLRHDRSARRDTQARFLREAKTMARLTHPNIVRIYEVGTHEGQVFLALEFVEGKTLREWVELDQPEVGEIIERYLDAGRALEAAHAASVMHRDFKPDNVLLGDDGRVRVLDFGLARSTRGTDNFQTLENLTPGLRDALAEGPDLLATIGFSGTPAYKALEQHFGRPTDPRADQFAFCVTVWEALYGERPFEGRSASEIARAIEAGRIKQPPAERLAGVPRRVRSVLERGLAAERIDRWPSMTELLAELELASRAGLLTRLFDALRGT</sequence>
<keyword evidence="2" id="KW-0547">Nucleotide-binding</keyword>
<dbReference type="InterPro" id="IPR011009">
    <property type="entry name" value="Kinase-like_dom_sf"/>
</dbReference>
<evidence type="ECO:0000313" key="7">
    <source>
        <dbReference type="Proteomes" id="UP000238823"/>
    </source>
</evidence>
<name>A0A2S9YP39_9BACT</name>
<reference evidence="6 7" key="1">
    <citation type="submission" date="2018-03" db="EMBL/GenBank/DDBJ databases">
        <title>Draft Genome Sequences of the Obligatory Marine Myxobacteria Enhygromyxa salina SWB007.</title>
        <authorList>
            <person name="Poehlein A."/>
            <person name="Moghaddam J.A."/>
            <person name="Harms H."/>
            <person name="Alanjari M."/>
            <person name="Koenig G.M."/>
            <person name="Daniel R."/>
            <person name="Schaeberle T.F."/>
        </authorList>
    </citation>
    <scope>NUCLEOTIDE SEQUENCE [LARGE SCALE GENOMIC DNA]</scope>
    <source>
        <strain evidence="6 7">SWB007</strain>
    </source>
</reference>
<keyword evidence="4" id="KW-0067">ATP-binding</keyword>
<dbReference type="InterPro" id="IPR008271">
    <property type="entry name" value="Ser/Thr_kinase_AS"/>
</dbReference>
<dbReference type="Gene3D" id="1.10.510.10">
    <property type="entry name" value="Transferase(Phosphotransferase) domain 1"/>
    <property type="match status" value="1"/>
</dbReference>
<evidence type="ECO:0000256" key="3">
    <source>
        <dbReference type="ARBA" id="ARBA00022777"/>
    </source>
</evidence>
<organism evidence="6 7">
    <name type="scientific">Enhygromyxa salina</name>
    <dbReference type="NCBI Taxonomy" id="215803"/>
    <lineage>
        <taxon>Bacteria</taxon>
        <taxon>Pseudomonadati</taxon>
        <taxon>Myxococcota</taxon>
        <taxon>Polyangia</taxon>
        <taxon>Nannocystales</taxon>
        <taxon>Nannocystaceae</taxon>
        <taxon>Enhygromyxa</taxon>
    </lineage>
</organism>
<keyword evidence="1 6" id="KW-0808">Transferase</keyword>